<dbReference type="SUPFAM" id="SSF161084">
    <property type="entry name" value="MAPEG domain-like"/>
    <property type="match status" value="1"/>
</dbReference>
<dbReference type="GO" id="GO:0016020">
    <property type="term" value="C:membrane"/>
    <property type="evidence" value="ECO:0007669"/>
    <property type="project" value="UniProtKB-SubCell"/>
</dbReference>
<dbReference type="Pfam" id="PF01124">
    <property type="entry name" value="MAPEG"/>
    <property type="match status" value="1"/>
</dbReference>
<keyword evidence="3 5" id="KW-1133">Transmembrane helix</keyword>
<dbReference type="Gene3D" id="1.20.120.550">
    <property type="entry name" value="Membrane associated eicosanoid/glutathione metabolism-like domain"/>
    <property type="match status" value="1"/>
</dbReference>
<dbReference type="InterPro" id="IPR001129">
    <property type="entry name" value="Membr-assoc_MAPEG"/>
</dbReference>
<gene>
    <name evidence="6" type="ORF">CWE06_00445</name>
</gene>
<evidence type="ECO:0000256" key="2">
    <source>
        <dbReference type="ARBA" id="ARBA00022692"/>
    </source>
</evidence>
<dbReference type="RefSeq" id="WP_126790356.1">
    <property type="nucleotide sequence ID" value="NZ_PIPI01000001.1"/>
</dbReference>
<dbReference type="PANTHER" id="PTHR35371:SF1">
    <property type="entry name" value="BLR7753 PROTEIN"/>
    <property type="match status" value="1"/>
</dbReference>
<evidence type="ECO:0000256" key="3">
    <source>
        <dbReference type="ARBA" id="ARBA00022989"/>
    </source>
</evidence>
<feature type="transmembrane region" description="Helical" evidence="5">
    <location>
        <begin position="110"/>
        <end position="129"/>
    </location>
</feature>
<evidence type="ECO:0000256" key="4">
    <source>
        <dbReference type="ARBA" id="ARBA00023136"/>
    </source>
</evidence>
<dbReference type="Proteomes" id="UP000288212">
    <property type="component" value="Unassembled WGS sequence"/>
</dbReference>
<name>A0A432VXI3_9GAMM</name>
<keyword evidence="2 5" id="KW-0812">Transmembrane</keyword>
<evidence type="ECO:0008006" key="8">
    <source>
        <dbReference type="Google" id="ProtNLM"/>
    </source>
</evidence>
<dbReference type="PANTHER" id="PTHR35371">
    <property type="entry name" value="INNER MEMBRANE PROTEIN"/>
    <property type="match status" value="1"/>
</dbReference>
<comment type="subcellular location">
    <subcellularLocation>
        <location evidence="1">Membrane</location>
    </subcellularLocation>
</comment>
<keyword evidence="7" id="KW-1185">Reference proteome</keyword>
<accession>A0A432VXI3</accession>
<dbReference type="InterPro" id="IPR023352">
    <property type="entry name" value="MAPEG-like_dom_sf"/>
</dbReference>
<evidence type="ECO:0000313" key="7">
    <source>
        <dbReference type="Proteomes" id="UP000288212"/>
    </source>
</evidence>
<reference evidence="6 7" key="1">
    <citation type="journal article" date="2011" name="Front. Microbiol.">
        <title>Genomic signatures of strain selection and enhancement in Bacillus atrophaeus var. globigii, a historical biowarfare simulant.</title>
        <authorList>
            <person name="Gibbons H.S."/>
            <person name="Broomall S.M."/>
            <person name="McNew L.A."/>
            <person name="Daligault H."/>
            <person name="Chapman C."/>
            <person name="Bruce D."/>
            <person name="Karavis M."/>
            <person name="Krepps M."/>
            <person name="McGregor P.A."/>
            <person name="Hong C."/>
            <person name="Park K.H."/>
            <person name="Akmal A."/>
            <person name="Feldman A."/>
            <person name="Lin J.S."/>
            <person name="Chang W.E."/>
            <person name="Higgs B.W."/>
            <person name="Demirev P."/>
            <person name="Lindquist J."/>
            <person name="Liem A."/>
            <person name="Fochler E."/>
            <person name="Read T.D."/>
            <person name="Tapia R."/>
            <person name="Johnson S."/>
            <person name="Bishop-Lilly K.A."/>
            <person name="Detter C."/>
            <person name="Han C."/>
            <person name="Sozhamannan S."/>
            <person name="Rosenzweig C.N."/>
            <person name="Skowronski E.W."/>
        </authorList>
    </citation>
    <scope>NUCLEOTIDE SEQUENCE [LARGE SCALE GENOMIC DNA]</scope>
    <source>
        <strain evidence="6 7">AK5</strain>
    </source>
</reference>
<proteinExistence type="predicted"/>
<dbReference type="OrthoDB" id="513661at2"/>
<comment type="caution">
    <text evidence="6">The sequence shown here is derived from an EMBL/GenBank/DDBJ whole genome shotgun (WGS) entry which is preliminary data.</text>
</comment>
<dbReference type="AlphaFoldDB" id="A0A432VXI3"/>
<protein>
    <recommendedName>
        <fullName evidence="8">MAPEG family protein</fullName>
    </recommendedName>
</protein>
<evidence type="ECO:0000256" key="1">
    <source>
        <dbReference type="ARBA" id="ARBA00004370"/>
    </source>
</evidence>
<evidence type="ECO:0000313" key="6">
    <source>
        <dbReference type="EMBL" id="RUO21379.1"/>
    </source>
</evidence>
<dbReference type="EMBL" id="PIPI01000001">
    <property type="protein sequence ID" value="RUO21379.1"/>
    <property type="molecule type" value="Genomic_DNA"/>
</dbReference>
<organism evidence="6 7">
    <name type="scientific">Aliidiomarina haloalkalitolerans</name>
    <dbReference type="NCBI Taxonomy" id="859059"/>
    <lineage>
        <taxon>Bacteria</taxon>
        <taxon>Pseudomonadati</taxon>
        <taxon>Pseudomonadota</taxon>
        <taxon>Gammaproteobacteria</taxon>
        <taxon>Alteromonadales</taxon>
        <taxon>Idiomarinaceae</taxon>
        <taxon>Aliidiomarina</taxon>
    </lineage>
</organism>
<keyword evidence="4 5" id="KW-0472">Membrane</keyword>
<evidence type="ECO:0000256" key="5">
    <source>
        <dbReference type="SAM" id="Phobius"/>
    </source>
</evidence>
<feature type="transmembrane region" description="Helical" evidence="5">
    <location>
        <begin position="62"/>
        <end position="90"/>
    </location>
</feature>
<sequence length="130" mass="14288">MSALLTTLLIAMFLPYLAKLPLMKAMHERGGYDNRHPRQQQAALEGFGARANAAHYNSFEALMVYASAVFITVSLGAVDAVAIALGWTFVVARIGYMVCYWLDKATIRSLIWLVSMIASFGMAIRAILIS</sequence>